<reference evidence="9 10" key="1">
    <citation type="submission" date="2020-04" db="EMBL/GenBank/DDBJ databases">
        <authorList>
            <person name="Alioto T."/>
            <person name="Alioto T."/>
            <person name="Gomez Garrido J."/>
        </authorList>
    </citation>
    <scope>NUCLEOTIDE SEQUENCE [LARGE SCALE GENOMIC DNA]</scope>
</reference>
<evidence type="ECO:0000256" key="4">
    <source>
        <dbReference type="ARBA" id="ARBA00022679"/>
    </source>
</evidence>
<evidence type="ECO:0000256" key="7">
    <source>
        <dbReference type="SAM" id="Phobius"/>
    </source>
</evidence>
<keyword evidence="7" id="KW-0812">Transmembrane</keyword>
<comment type="caution">
    <text evidence="9">The sequence shown here is derived from an EMBL/GenBank/DDBJ whole genome shotgun (WGS) entry which is preliminary data.</text>
</comment>
<dbReference type="InterPro" id="IPR007577">
    <property type="entry name" value="GlycoTrfase_DXD_sugar-bd_CS"/>
</dbReference>
<dbReference type="EMBL" id="CADEPI010000073">
    <property type="protein sequence ID" value="CAB3372475.1"/>
    <property type="molecule type" value="Genomic_DNA"/>
</dbReference>
<dbReference type="InterPro" id="IPR007652">
    <property type="entry name" value="A1-4-GlycosylTfrase_dom"/>
</dbReference>
<comment type="similarity">
    <text evidence="2">Belongs to the glycosyltransferase 32 family.</text>
</comment>
<dbReference type="SUPFAM" id="SSF53448">
    <property type="entry name" value="Nucleotide-diphospho-sugar transferases"/>
    <property type="match status" value="1"/>
</dbReference>
<evidence type="ECO:0000313" key="9">
    <source>
        <dbReference type="EMBL" id="CAB3372475.1"/>
    </source>
</evidence>
<keyword evidence="6 7" id="KW-0472">Membrane</keyword>
<name>A0A8S1CPN2_9INSE</name>
<dbReference type="InterPro" id="IPR029044">
    <property type="entry name" value="Nucleotide-diphossugar_trans"/>
</dbReference>
<protein>
    <recommendedName>
        <fullName evidence="8">Alpha 1,4-glycosyltransferase domain-containing protein</fullName>
    </recommendedName>
</protein>
<sequence>MCGVELEKMVFLRHTFLPCLRISSVVLFFCSVYCAFLYLPSHQDQSGLVLTDLGRMLGDLNAFDATFGRRQVVFFVETSNSGKVFERHVCSLEAAASLNPNVTVLLVMTQQNCQIQRENNTALVRLLDEYPNIRLASVETKQLLKNTILEEIWTTKFLHTVAPVQHLSDLVRLALLWHFGGVYMDLDVMTVRNLSLVLREANFLAADDVDHLNSCVMGFERRHPLLQTLLEVVRAEYDPKSYSTVPTAINSAVVAYFNLSIEEAIKLRKWQRVRFYNSNGFSPFKYANYMNLFYPTTIEWVERISRSSYGVHFWGSHTNHIVFKENSTAPFAQLARKFCPKTYPSLYT</sequence>
<keyword evidence="4" id="KW-0808">Transferase</keyword>
<dbReference type="GO" id="GO:0000139">
    <property type="term" value="C:Golgi membrane"/>
    <property type="evidence" value="ECO:0007669"/>
    <property type="project" value="UniProtKB-SubCell"/>
</dbReference>
<organism evidence="9 10">
    <name type="scientific">Cloeon dipterum</name>
    <dbReference type="NCBI Taxonomy" id="197152"/>
    <lineage>
        <taxon>Eukaryota</taxon>
        <taxon>Metazoa</taxon>
        <taxon>Ecdysozoa</taxon>
        <taxon>Arthropoda</taxon>
        <taxon>Hexapoda</taxon>
        <taxon>Insecta</taxon>
        <taxon>Pterygota</taxon>
        <taxon>Palaeoptera</taxon>
        <taxon>Ephemeroptera</taxon>
        <taxon>Pisciforma</taxon>
        <taxon>Baetidae</taxon>
        <taxon>Cloeon</taxon>
    </lineage>
</organism>
<keyword evidence="5" id="KW-0333">Golgi apparatus</keyword>
<keyword evidence="7" id="KW-1133">Transmembrane helix</keyword>
<dbReference type="PANTHER" id="PTHR12042:SF21">
    <property type="entry name" value="ALPHA1,4-GALACTOSYLTRANSFERASE 1-RELATED"/>
    <property type="match status" value="1"/>
</dbReference>
<dbReference type="AlphaFoldDB" id="A0A8S1CPN2"/>
<dbReference type="OrthoDB" id="409543at2759"/>
<evidence type="ECO:0000259" key="8">
    <source>
        <dbReference type="Pfam" id="PF04572"/>
    </source>
</evidence>
<dbReference type="Pfam" id="PF04488">
    <property type="entry name" value="Gly_transf_sug"/>
    <property type="match status" value="1"/>
</dbReference>
<evidence type="ECO:0000256" key="5">
    <source>
        <dbReference type="ARBA" id="ARBA00023034"/>
    </source>
</evidence>
<keyword evidence="3" id="KW-0328">Glycosyltransferase</keyword>
<dbReference type="InterPro" id="IPR051981">
    <property type="entry name" value="Glycosyltransf_32"/>
</dbReference>
<evidence type="ECO:0000256" key="6">
    <source>
        <dbReference type="ARBA" id="ARBA00023136"/>
    </source>
</evidence>
<evidence type="ECO:0000256" key="1">
    <source>
        <dbReference type="ARBA" id="ARBA00004323"/>
    </source>
</evidence>
<dbReference type="Proteomes" id="UP000494165">
    <property type="component" value="Unassembled WGS sequence"/>
</dbReference>
<dbReference type="Pfam" id="PF04572">
    <property type="entry name" value="Gb3_synth"/>
    <property type="match status" value="1"/>
</dbReference>
<feature type="domain" description="Alpha 1,4-glycosyltransferase" evidence="8">
    <location>
        <begin position="219"/>
        <end position="344"/>
    </location>
</feature>
<evidence type="ECO:0000256" key="3">
    <source>
        <dbReference type="ARBA" id="ARBA00022676"/>
    </source>
</evidence>
<accession>A0A8S1CPN2</accession>
<dbReference type="PANTHER" id="PTHR12042">
    <property type="entry name" value="LACTOSYLCERAMIDE 4-ALPHA-GALACTOSYLTRANSFERASE ALPHA- 1,4-GALACTOSYLTRANSFERASE"/>
    <property type="match status" value="1"/>
</dbReference>
<dbReference type="GO" id="GO:0016758">
    <property type="term" value="F:hexosyltransferase activity"/>
    <property type="evidence" value="ECO:0007669"/>
    <property type="project" value="TreeGrafter"/>
</dbReference>
<evidence type="ECO:0000313" key="10">
    <source>
        <dbReference type="Proteomes" id="UP000494165"/>
    </source>
</evidence>
<dbReference type="Gene3D" id="3.90.550.20">
    <property type="match status" value="1"/>
</dbReference>
<keyword evidence="10" id="KW-1185">Reference proteome</keyword>
<gene>
    <name evidence="9" type="ORF">CLODIP_2_CD12802</name>
</gene>
<proteinExistence type="inferred from homology"/>
<feature type="transmembrane region" description="Helical" evidence="7">
    <location>
        <begin position="20"/>
        <end position="39"/>
    </location>
</feature>
<dbReference type="GO" id="GO:0006688">
    <property type="term" value="P:glycosphingolipid biosynthetic process"/>
    <property type="evidence" value="ECO:0007669"/>
    <property type="project" value="TreeGrafter"/>
</dbReference>
<evidence type="ECO:0000256" key="2">
    <source>
        <dbReference type="ARBA" id="ARBA00009003"/>
    </source>
</evidence>
<comment type="subcellular location">
    <subcellularLocation>
        <location evidence="1">Golgi apparatus membrane</location>
        <topology evidence="1">Single-pass type II membrane protein</topology>
    </subcellularLocation>
</comment>